<organism evidence="3 4">
    <name type="scientific">Nocardia uniformis</name>
    <dbReference type="NCBI Taxonomy" id="53432"/>
    <lineage>
        <taxon>Bacteria</taxon>
        <taxon>Bacillati</taxon>
        <taxon>Actinomycetota</taxon>
        <taxon>Actinomycetes</taxon>
        <taxon>Mycobacteriales</taxon>
        <taxon>Nocardiaceae</taxon>
        <taxon>Nocardia</taxon>
    </lineage>
</organism>
<evidence type="ECO:0000256" key="1">
    <source>
        <dbReference type="SAM" id="SignalP"/>
    </source>
</evidence>
<evidence type="ECO:0000259" key="2">
    <source>
        <dbReference type="Pfam" id="PF26059"/>
    </source>
</evidence>
<comment type="caution">
    <text evidence="3">The sequence shown here is derived from an EMBL/GenBank/DDBJ whole genome shotgun (WGS) entry which is preliminary data.</text>
</comment>
<name>A0A849CD61_9NOCA</name>
<keyword evidence="4" id="KW-1185">Reference proteome</keyword>
<dbReference type="RefSeq" id="WP_067523727.1">
    <property type="nucleotide sequence ID" value="NZ_JABELX010000013.1"/>
</dbReference>
<evidence type="ECO:0000313" key="4">
    <source>
        <dbReference type="Proteomes" id="UP000586827"/>
    </source>
</evidence>
<reference evidence="3 4" key="1">
    <citation type="submission" date="2020-05" db="EMBL/GenBank/DDBJ databases">
        <title>MicrobeNet Type strains.</title>
        <authorList>
            <person name="Nicholson A.C."/>
        </authorList>
    </citation>
    <scope>NUCLEOTIDE SEQUENCE [LARGE SCALE GENOMIC DNA]</scope>
    <source>
        <strain evidence="3 4">JCM 3224</strain>
    </source>
</reference>
<dbReference type="InterPro" id="IPR058333">
    <property type="entry name" value="DUF8020"/>
</dbReference>
<feature type="chain" id="PRO_5032887210" description="DUF8020 domain-containing protein" evidence="1">
    <location>
        <begin position="27"/>
        <end position="257"/>
    </location>
</feature>
<dbReference type="AlphaFoldDB" id="A0A849CD61"/>
<dbReference type="EMBL" id="JABELX010000013">
    <property type="protein sequence ID" value="NNH74325.1"/>
    <property type="molecule type" value="Genomic_DNA"/>
</dbReference>
<accession>A0A849CD61</accession>
<feature type="domain" description="DUF8020" evidence="2">
    <location>
        <begin position="91"/>
        <end position="137"/>
    </location>
</feature>
<dbReference type="Proteomes" id="UP000586827">
    <property type="component" value="Unassembled WGS sequence"/>
</dbReference>
<proteinExistence type="predicted"/>
<feature type="signal peptide" evidence="1">
    <location>
        <begin position="1"/>
        <end position="26"/>
    </location>
</feature>
<dbReference type="Pfam" id="PF26059">
    <property type="entry name" value="DUF8020"/>
    <property type="match status" value="1"/>
</dbReference>
<keyword evidence="1" id="KW-0732">Signal</keyword>
<gene>
    <name evidence="3" type="ORF">HLB23_31505</name>
</gene>
<sequence length="257" mass="26269">MEFRSTPAAATLVIGALVLGAASAHAQPETPNLTYSTKLVDKMVVTTLQGGTFELSKALDTELTDGGVERLTERDGLLVRSDGSAADIADVVDVVDVVDAQGRVALTLPLDFRFAGYEIPVAPTVEKDGSVLQLTPEKPAGLDITEPLAVKPIASQSENQRALNEFITHFGLATSIGGFVGTAIGATIGCVATIVAGCIGGLMTGASVGGILGTIIVGGPTLIASGIDYLTTVQAADGTTRWADKPQAAAPEQAQPR</sequence>
<protein>
    <recommendedName>
        <fullName evidence="2">DUF8020 domain-containing protein</fullName>
    </recommendedName>
</protein>
<evidence type="ECO:0000313" key="3">
    <source>
        <dbReference type="EMBL" id="NNH74325.1"/>
    </source>
</evidence>